<dbReference type="InterPro" id="IPR001638">
    <property type="entry name" value="Solute-binding_3/MltF_N"/>
</dbReference>
<dbReference type="Pfam" id="PF00497">
    <property type="entry name" value="SBP_bac_3"/>
    <property type="match status" value="1"/>
</dbReference>
<dbReference type="HOGENOM" id="CLU_019602_9_0_6"/>
<feature type="domain" description="Solute-binding protein family 3/N-terminal" evidence="4">
    <location>
        <begin position="47"/>
        <end position="271"/>
    </location>
</feature>
<comment type="similarity">
    <text evidence="1">Belongs to the bacterial solute-binding protein 3 family.</text>
</comment>
<keyword evidence="6" id="KW-1185">Reference proteome</keyword>
<dbReference type="eggNOG" id="COG0834">
    <property type="taxonomic scope" value="Bacteria"/>
</dbReference>
<dbReference type="PANTHER" id="PTHR35936:SF19">
    <property type="entry name" value="AMINO-ACID-BINDING PROTEIN YXEM-RELATED"/>
    <property type="match status" value="1"/>
</dbReference>
<evidence type="ECO:0000259" key="4">
    <source>
        <dbReference type="SMART" id="SM00062"/>
    </source>
</evidence>
<proteinExistence type="inferred from homology"/>
<dbReference type="SMART" id="SM00062">
    <property type="entry name" value="PBPb"/>
    <property type="match status" value="1"/>
</dbReference>
<feature type="signal peptide" evidence="3">
    <location>
        <begin position="1"/>
        <end position="27"/>
    </location>
</feature>
<name>V2TD41_9GAMM</name>
<dbReference type="PANTHER" id="PTHR35936">
    <property type="entry name" value="MEMBRANE-BOUND LYTIC MUREIN TRANSGLYCOSYLASE F"/>
    <property type="match status" value="1"/>
</dbReference>
<evidence type="ECO:0000313" key="6">
    <source>
        <dbReference type="Proteomes" id="UP000023785"/>
    </source>
</evidence>
<evidence type="ECO:0000256" key="1">
    <source>
        <dbReference type="ARBA" id="ARBA00010333"/>
    </source>
</evidence>
<evidence type="ECO:0000256" key="3">
    <source>
        <dbReference type="SAM" id="SignalP"/>
    </source>
</evidence>
<dbReference type="PATRIC" id="fig|1392540.3.peg.1011"/>
<evidence type="ECO:0000256" key="2">
    <source>
        <dbReference type="ARBA" id="ARBA00022729"/>
    </source>
</evidence>
<comment type="caution">
    <text evidence="5">The sequence shown here is derived from an EMBL/GenBank/DDBJ whole genome shotgun (WGS) entry which is preliminary data.</text>
</comment>
<feature type="chain" id="PRO_5004710121" description="Solute-binding protein family 3/N-terminal domain-containing protein" evidence="3">
    <location>
        <begin position="28"/>
        <end position="271"/>
    </location>
</feature>
<dbReference type="Proteomes" id="UP000023785">
    <property type="component" value="Unassembled WGS sequence"/>
</dbReference>
<sequence length="271" mass="30502">MGNTMKFLYKKMWVIGLFIAVLQSVHADIQSIQPSETVLKNILHRGILNVCTTGDYKPYSLLKADKTYEGIDISMADALAKSLGVKVNYVPSTWKGLTTDVVTGKCDIAMGGVSVTLVRQQQTFFSERIDVDGKVPFVRCNDVDKYQSIAQINQSSVRVIEPLGGTNEAFAHKYLPQSNLVLTPDNVSIFQQLVDKKADVMITDASEALYQRKFYPSLCAVNTRNPMQYGEKAYMLPMGDITWKLYVDQWLHLMKETGEYKKITQALVSYE</sequence>
<dbReference type="AlphaFoldDB" id="V2TD41"/>
<dbReference type="SUPFAM" id="SSF53850">
    <property type="entry name" value="Periplasmic binding protein-like II"/>
    <property type="match status" value="1"/>
</dbReference>
<keyword evidence="2 3" id="KW-0732">Signal</keyword>
<accession>V2TD41</accession>
<gene>
    <name evidence="5" type="ORF">P256_01043</name>
</gene>
<dbReference type="STRING" id="1392540.P256_01043"/>
<dbReference type="EMBL" id="AYER01000003">
    <property type="protein sequence ID" value="ESK40588.1"/>
    <property type="molecule type" value="Genomic_DNA"/>
</dbReference>
<evidence type="ECO:0000313" key="5">
    <source>
        <dbReference type="EMBL" id="ESK40588.1"/>
    </source>
</evidence>
<organism evidence="5 6">
    <name type="scientific">Acinetobacter nectaris CIP 110549</name>
    <dbReference type="NCBI Taxonomy" id="1392540"/>
    <lineage>
        <taxon>Bacteria</taxon>
        <taxon>Pseudomonadati</taxon>
        <taxon>Pseudomonadota</taxon>
        <taxon>Gammaproteobacteria</taxon>
        <taxon>Moraxellales</taxon>
        <taxon>Moraxellaceae</taxon>
        <taxon>Acinetobacter</taxon>
    </lineage>
</organism>
<dbReference type="Gene3D" id="3.40.190.10">
    <property type="entry name" value="Periplasmic binding protein-like II"/>
    <property type="match status" value="2"/>
</dbReference>
<protein>
    <recommendedName>
        <fullName evidence="4">Solute-binding protein family 3/N-terminal domain-containing protein</fullName>
    </recommendedName>
</protein>
<reference evidence="5 6" key="1">
    <citation type="submission" date="2013-10" db="EMBL/GenBank/DDBJ databases">
        <title>The Genome Sequence of Acinetobacter nectaris CIP 110549.</title>
        <authorList>
            <consortium name="The Broad Institute Genomics Platform"/>
            <consortium name="The Broad Institute Genome Sequencing Center for Infectious Disease"/>
            <person name="Cerqueira G."/>
            <person name="Feldgarden M."/>
            <person name="Courvalin P."/>
            <person name="Grillot-Courvalin C."/>
            <person name="Clermont D."/>
            <person name="Rocha E."/>
            <person name="Yoon E.-J."/>
            <person name="Nemec A."/>
            <person name="Young S.K."/>
            <person name="Zeng Q."/>
            <person name="Gargeya S."/>
            <person name="Fitzgerald M."/>
            <person name="Abouelleil A."/>
            <person name="Alvarado L."/>
            <person name="Berlin A.M."/>
            <person name="Chapman S.B."/>
            <person name="Gainer-Dewar J."/>
            <person name="Goldberg J."/>
            <person name="Gnerre S."/>
            <person name="Griggs A."/>
            <person name="Gujja S."/>
            <person name="Hansen M."/>
            <person name="Howarth C."/>
            <person name="Imamovic A."/>
            <person name="Ireland A."/>
            <person name="Larimer J."/>
            <person name="McCowan C."/>
            <person name="Murphy C."/>
            <person name="Pearson M."/>
            <person name="Poon T.W."/>
            <person name="Priest M."/>
            <person name="Roberts A."/>
            <person name="Saif S."/>
            <person name="Shea T."/>
            <person name="Sykes S."/>
            <person name="Wortman J."/>
            <person name="Nusbaum C."/>
            <person name="Birren B."/>
        </authorList>
    </citation>
    <scope>NUCLEOTIDE SEQUENCE [LARGE SCALE GENOMIC DNA]</scope>
    <source>
        <strain evidence="5 6">CIP 110549</strain>
    </source>
</reference>